<evidence type="ECO:0000313" key="2">
    <source>
        <dbReference type="EMBL" id="CAG6695134.1"/>
    </source>
</evidence>
<reference evidence="2" key="1">
    <citation type="submission" date="2021-05" db="EMBL/GenBank/DDBJ databases">
        <authorList>
            <person name="Alioto T."/>
            <person name="Alioto T."/>
            <person name="Gomez Garrido J."/>
        </authorList>
    </citation>
    <scope>NUCLEOTIDE SEQUENCE</scope>
</reference>
<feature type="compositionally biased region" description="Polar residues" evidence="1">
    <location>
        <begin position="97"/>
        <end position="108"/>
    </location>
</feature>
<proteinExistence type="predicted"/>
<sequence length="108" mass="12581">MQKARIVSKYFPNYRIREVKMVSFSQFLLGNLCIFCFRHDYFESNQNVLQVALPIMQDELQLQQHEPSIADPVSQFNSWPLHSGNAVDLQDVEHNPNADQSVQNDENQ</sequence>
<name>A0A8D8XHH6_9HEMI</name>
<feature type="region of interest" description="Disordered" evidence="1">
    <location>
        <begin position="87"/>
        <end position="108"/>
    </location>
</feature>
<protein>
    <submittedName>
        <fullName evidence="2">Uncharacterized protein</fullName>
    </submittedName>
</protein>
<accession>A0A8D8XHH6</accession>
<dbReference type="EMBL" id="HBUF01321932">
    <property type="protein sequence ID" value="CAG6695134.1"/>
    <property type="molecule type" value="Transcribed_RNA"/>
</dbReference>
<dbReference type="AlphaFoldDB" id="A0A8D8XHH6"/>
<evidence type="ECO:0000256" key="1">
    <source>
        <dbReference type="SAM" id="MobiDB-lite"/>
    </source>
</evidence>
<organism evidence="2">
    <name type="scientific">Cacopsylla melanoneura</name>
    <dbReference type="NCBI Taxonomy" id="428564"/>
    <lineage>
        <taxon>Eukaryota</taxon>
        <taxon>Metazoa</taxon>
        <taxon>Ecdysozoa</taxon>
        <taxon>Arthropoda</taxon>
        <taxon>Hexapoda</taxon>
        <taxon>Insecta</taxon>
        <taxon>Pterygota</taxon>
        <taxon>Neoptera</taxon>
        <taxon>Paraneoptera</taxon>
        <taxon>Hemiptera</taxon>
        <taxon>Sternorrhyncha</taxon>
        <taxon>Psylloidea</taxon>
        <taxon>Psyllidae</taxon>
        <taxon>Psyllinae</taxon>
        <taxon>Cacopsylla</taxon>
    </lineage>
</organism>